<sequence length="218" mass="25679">MRRPTGETPYMLVYDTEAVIPAKFEIPSLRVIQEAMLDDTKWTRVRNEQLMVIEENRMDAELSKKFTKIEFKHIPGIQNGFAEAIATFSSMIQHPVKNYIDPIKIEIKFQHAYCFHIDTKLDDKPWYNNIKRFLEIREYPENATNRKKQTLRRLANQFFLNGEVFYRRTPYLGLLRCVDVVEATRSLEEIHAGTCGPHVNGFTLANTNYRAGYFWMTM</sequence>
<organism evidence="1 2">
    <name type="scientific">Nicotiana tabacum</name>
    <name type="common">Common tobacco</name>
    <dbReference type="NCBI Taxonomy" id="4097"/>
    <lineage>
        <taxon>Eukaryota</taxon>
        <taxon>Viridiplantae</taxon>
        <taxon>Streptophyta</taxon>
        <taxon>Embryophyta</taxon>
        <taxon>Tracheophyta</taxon>
        <taxon>Spermatophyta</taxon>
        <taxon>Magnoliopsida</taxon>
        <taxon>eudicotyledons</taxon>
        <taxon>Gunneridae</taxon>
        <taxon>Pentapetalae</taxon>
        <taxon>asterids</taxon>
        <taxon>lamiids</taxon>
        <taxon>Solanales</taxon>
        <taxon>Solanaceae</taxon>
        <taxon>Nicotianoideae</taxon>
        <taxon>Nicotianeae</taxon>
        <taxon>Nicotiana</taxon>
    </lineage>
</organism>
<name>A0AC58RX09_TOBAC</name>
<reference evidence="2" key="2">
    <citation type="submission" date="2025-08" db="UniProtKB">
        <authorList>
            <consortium name="RefSeq"/>
        </authorList>
    </citation>
    <scope>IDENTIFICATION</scope>
    <source>
        <tissue evidence="2">Leaf</tissue>
    </source>
</reference>
<dbReference type="Proteomes" id="UP000790787">
    <property type="component" value="Chromosome 9"/>
</dbReference>
<evidence type="ECO:0000313" key="1">
    <source>
        <dbReference type="Proteomes" id="UP000790787"/>
    </source>
</evidence>
<gene>
    <name evidence="2" type="primary">LOC142163971</name>
</gene>
<proteinExistence type="predicted"/>
<dbReference type="RefSeq" id="XP_075077228.1">
    <property type="nucleotide sequence ID" value="XM_075221127.1"/>
</dbReference>
<evidence type="ECO:0000313" key="2">
    <source>
        <dbReference type="RefSeq" id="XP_075077228.1"/>
    </source>
</evidence>
<keyword evidence="1" id="KW-1185">Reference proteome</keyword>
<accession>A0AC58RX09</accession>
<reference evidence="1" key="1">
    <citation type="journal article" date="2014" name="Nat. Commun.">
        <title>The tobacco genome sequence and its comparison with those of tomato and potato.</title>
        <authorList>
            <person name="Sierro N."/>
            <person name="Battey J.N."/>
            <person name="Ouadi S."/>
            <person name="Bakaher N."/>
            <person name="Bovet L."/>
            <person name="Willig A."/>
            <person name="Goepfert S."/>
            <person name="Peitsch M.C."/>
            <person name="Ivanov N.V."/>
        </authorList>
    </citation>
    <scope>NUCLEOTIDE SEQUENCE [LARGE SCALE GENOMIC DNA]</scope>
</reference>
<protein>
    <submittedName>
        <fullName evidence="2">Uncharacterized protein LOC142163971</fullName>
    </submittedName>
</protein>